<dbReference type="FunFam" id="1.50.10.10:FF:000057">
    <property type="entry name" value="N-acylglucosamine 2-epimerase"/>
    <property type="match status" value="1"/>
</dbReference>
<dbReference type="SUPFAM" id="SSF48208">
    <property type="entry name" value="Six-hairpin glycosidases"/>
    <property type="match status" value="1"/>
</dbReference>
<dbReference type="RefSeq" id="WP_088483790.1">
    <property type="nucleotide sequence ID" value="NZ_NISI01000005.1"/>
</dbReference>
<evidence type="ECO:0000256" key="2">
    <source>
        <dbReference type="ARBA" id="ARBA00023235"/>
    </source>
</evidence>
<keyword evidence="4" id="KW-1185">Reference proteome</keyword>
<comment type="similarity">
    <text evidence="1">Belongs to the N-acylglucosamine 2-epimerase family.</text>
</comment>
<organism evidence="3 4">
    <name type="scientific">Roseateles puraquae</name>
    <dbReference type="NCBI Taxonomy" id="431059"/>
    <lineage>
        <taxon>Bacteria</taxon>
        <taxon>Pseudomonadati</taxon>
        <taxon>Pseudomonadota</taxon>
        <taxon>Betaproteobacteria</taxon>
        <taxon>Burkholderiales</taxon>
        <taxon>Sphaerotilaceae</taxon>
        <taxon>Roseateles</taxon>
    </lineage>
</organism>
<dbReference type="GO" id="GO:0005975">
    <property type="term" value="P:carbohydrate metabolic process"/>
    <property type="evidence" value="ECO:0007669"/>
    <property type="project" value="InterPro"/>
</dbReference>
<name>A0A254N7M5_9BURK</name>
<protein>
    <submittedName>
        <fullName evidence="3">N-acylglucosamine 2-epimerase</fullName>
    </submittedName>
</protein>
<comment type="caution">
    <text evidence="3">The sequence shown here is derived from an EMBL/GenBank/DDBJ whole genome shotgun (WGS) entry which is preliminary data.</text>
</comment>
<dbReference type="InterPro" id="IPR012341">
    <property type="entry name" value="6hp_glycosidase-like_sf"/>
</dbReference>
<evidence type="ECO:0000256" key="1">
    <source>
        <dbReference type="ARBA" id="ARBA00008558"/>
    </source>
</evidence>
<dbReference type="Pfam" id="PF07221">
    <property type="entry name" value="GlcNAc_2-epim"/>
    <property type="match status" value="1"/>
</dbReference>
<evidence type="ECO:0000313" key="3">
    <source>
        <dbReference type="EMBL" id="OWR03554.1"/>
    </source>
</evidence>
<keyword evidence="2" id="KW-0413">Isomerase</keyword>
<dbReference type="OrthoDB" id="9806359at2"/>
<dbReference type="Proteomes" id="UP000197446">
    <property type="component" value="Unassembled WGS sequence"/>
</dbReference>
<dbReference type="EMBL" id="NISI01000005">
    <property type="protein sequence ID" value="OWR03554.1"/>
    <property type="molecule type" value="Genomic_DNA"/>
</dbReference>
<evidence type="ECO:0000313" key="4">
    <source>
        <dbReference type="Proteomes" id="UP000197446"/>
    </source>
</evidence>
<dbReference type="GO" id="GO:0016853">
    <property type="term" value="F:isomerase activity"/>
    <property type="evidence" value="ECO:0007669"/>
    <property type="project" value="UniProtKB-KW"/>
</dbReference>
<dbReference type="InterPro" id="IPR010819">
    <property type="entry name" value="AGE/CE"/>
</dbReference>
<reference evidence="3 4" key="1">
    <citation type="journal article" date="2007" name="Int. J. Syst. Evol. Microbiol.">
        <title>Description of Pelomonas aquatica sp. nov. and Pelomonas puraquae sp. nov., isolated from industrial and haemodialysis water.</title>
        <authorList>
            <person name="Gomila M."/>
            <person name="Bowien B."/>
            <person name="Falsen E."/>
            <person name="Moore E.R."/>
            <person name="Lalucat J."/>
        </authorList>
    </citation>
    <scope>NUCLEOTIDE SEQUENCE [LARGE SCALE GENOMIC DNA]</scope>
    <source>
        <strain evidence="3 4">CCUG 52769</strain>
    </source>
</reference>
<gene>
    <name evidence="3" type="ORF">CDO81_13745</name>
</gene>
<accession>A0A254N7M5</accession>
<dbReference type="InterPro" id="IPR008928">
    <property type="entry name" value="6-hairpin_glycosidase_sf"/>
</dbReference>
<dbReference type="Gene3D" id="1.50.10.10">
    <property type="match status" value="1"/>
</dbReference>
<dbReference type="AlphaFoldDB" id="A0A254N7M5"/>
<dbReference type="PANTHER" id="PTHR15108">
    <property type="entry name" value="N-ACYLGLUCOSAMINE-2-EPIMERASE"/>
    <property type="match status" value="1"/>
</dbReference>
<proteinExistence type="inferred from homology"/>
<sequence>MTSPALPDFRQPAALWAHMRHTLAFYAPRVMDPSGGCFQFFKDNGQIYDRRTRHLVSSTRFVFNHALAWRWFGAPTDDVAHALAFVRHAHAQPQGGYAWVLDWHEQRATVLDGTNHCYGLAFVLLAHAHAAEAGVPGAREGVAATFELMEQRFWEAAHGLYADEATPGWQLRPYRGQNANMHACEAMLAAHAATGEARYLDRALTLATGIAQRQAALAGGLVWEHYHPDWTPDWHYNRDDKTNIFRPWGFQTGHLTEWAKLLLMLERRLGAAAPAWLLPTARHFFDTAMHEGWDDMHGGLVYGFAPAQEGGGVCDADKYFWVQAESLAAAAWLAVRTGDEAYWHWYDRLWAYAWQHFVDHEHGAWYRILGPANQKLTDEKSPAGKTDYHTLGACQDVLAALGITPPAKVTA</sequence>